<evidence type="ECO:0000256" key="11">
    <source>
        <dbReference type="ARBA" id="ARBA00023159"/>
    </source>
</evidence>
<dbReference type="OrthoDB" id="9763792at2"/>
<sequence length="463" mass="51310">MAETILVVDDDTAFRSMLREALEERGWEVAEAGDAETGIDMVGRGGYDLVLHDVRLPGMDGIEALEHIRRADPLVDIIVMTAHSTRDSAVEALQHGAYDYFTKPFSLAEMEVVIRRVLEKRRLQNEVRRLRRSLEDTGPSAKIIGQSPAMRRVVELVEKVAPLDAGVLVTGETGTGKELISDTIHALSDRASGPFVKLNCAAIPENLLESELFGHEKGAFTGATSTKKGKFELASEGTILLDEIGDMPLHLQPKLLRAVEQKQVERLGGHKPIAFDARIIAATNQNLAQRVEAGEFRSDLFYRLNVATIELPPLRDRLEDIPELCEHFLQTINRKLGIDVRGVSKAGTQALMRHHWPGNVRQLANTLERAAIFCTNDLITDRDVDSALQRVPAEPGQTQTPLLPDESLQLKEALMEYERGLIVSALRRSGGVQTEAAKQLGVTPKNLWNKLQKHNIDPNNPHN</sequence>
<dbReference type="Pfam" id="PF00158">
    <property type="entry name" value="Sigma54_activat"/>
    <property type="match status" value="1"/>
</dbReference>
<evidence type="ECO:0000256" key="4">
    <source>
        <dbReference type="ARBA" id="ARBA00022491"/>
    </source>
</evidence>
<dbReference type="PRINTS" id="PR01590">
    <property type="entry name" value="HTHFIS"/>
</dbReference>
<dbReference type="GO" id="GO:0000160">
    <property type="term" value="P:phosphorelay signal transduction system"/>
    <property type="evidence" value="ECO:0007669"/>
    <property type="project" value="UniProtKB-KW"/>
</dbReference>
<dbReference type="InterPro" id="IPR002078">
    <property type="entry name" value="Sigma_54_int"/>
</dbReference>
<dbReference type="InterPro" id="IPR058031">
    <property type="entry name" value="AAA_lid_NorR"/>
</dbReference>
<dbReference type="Pfam" id="PF02954">
    <property type="entry name" value="HTH_8"/>
    <property type="match status" value="1"/>
</dbReference>
<dbReference type="EMBL" id="FUYC01000012">
    <property type="protein sequence ID" value="SKA90556.1"/>
    <property type="molecule type" value="Genomic_DNA"/>
</dbReference>
<evidence type="ECO:0000256" key="10">
    <source>
        <dbReference type="ARBA" id="ARBA00023125"/>
    </source>
</evidence>
<dbReference type="PANTHER" id="PTHR32071">
    <property type="entry name" value="TRANSCRIPTIONAL REGULATORY PROTEIN"/>
    <property type="match status" value="1"/>
</dbReference>
<dbReference type="SMART" id="SM00382">
    <property type="entry name" value="AAA"/>
    <property type="match status" value="1"/>
</dbReference>
<evidence type="ECO:0000256" key="13">
    <source>
        <dbReference type="ARBA" id="ARBA00023231"/>
    </source>
</evidence>
<dbReference type="GO" id="GO:0005737">
    <property type="term" value="C:cytoplasm"/>
    <property type="evidence" value="ECO:0007669"/>
    <property type="project" value="UniProtKB-SubCell"/>
</dbReference>
<dbReference type="InterPro" id="IPR025662">
    <property type="entry name" value="Sigma_54_int_dom_ATP-bd_1"/>
</dbReference>
<dbReference type="Gene3D" id="1.10.8.60">
    <property type="match status" value="1"/>
</dbReference>
<dbReference type="InterPro" id="IPR025944">
    <property type="entry name" value="Sigma_54_int_dom_CS"/>
</dbReference>
<dbReference type="InterPro" id="IPR003593">
    <property type="entry name" value="AAA+_ATPase"/>
</dbReference>
<organism evidence="19 20">
    <name type="scientific">Paucidesulfovibrio gracilis DSM 16080</name>
    <dbReference type="NCBI Taxonomy" id="1121449"/>
    <lineage>
        <taxon>Bacteria</taxon>
        <taxon>Pseudomonadati</taxon>
        <taxon>Thermodesulfobacteriota</taxon>
        <taxon>Desulfovibrionia</taxon>
        <taxon>Desulfovibrionales</taxon>
        <taxon>Desulfovibrionaceae</taxon>
        <taxon>Paucidesulfovibrio</taxon>
    </lineage>
</organism>
<dbReference type="FunFam" id="3.40.50.300:FF:000006">
    <property type="entry name" value="DNA-binding transcriptional regulator NtrC"/>
    <property type="match status" value="1"/>
</dbReference>
<dbReference type="PROSITE" id="PS00688">
    <property type="entry name" value="SIGMA54_INTERACT_3"/>
    <property type="match status" value="1"/>
</dbReference>
<keyword evidence="20" id="KW-1185">Reference proteome</keyword>
<evidence type="ECO:0000256" key="7">
    <source>
        <dbReference type="ARBA" id="ARBA00022840"/>
    </source>
</evidence>
<protein>
    <recommendedName>
        <fullName evidence="2">DNA-binding transcriptional regulator NtrC</fullName>
    </recommendedName>
    <alternativeName>
        <fullName evidence="14">Nitrogen regulation protein NR(I)</fullName>
    </alternativeName>
    <alternativeName>
        <fullName evidence="15">Nitrogen regulator I</fullName>
    </alternativeName>
</protein>
<dbReference type="SUPFAM" id="SSF52540">
    <property type="entry name" value="P-loop containing nucleoside triphosphate hydrolases"/>
    <property type="match status" value="1"/>
</dbReference>
<dbReference type="AlphaFoldDB" id="A0A1T4XM10"/>
<feature type="modified residue" description="4-aspartylphosphate" evidence="16">
    <location>
        <position position="53"/>
    </location>
</feature>
<keyword evidence="4" id="KW-0678">Repressor</keyword>
<keyword evidence="8" id="KW-0902">Two-component regulatory system</keyword>
<dbReference type="GO" id="GO:0006355">
    <property type="term" value="P:regulation of DNA-templated transcription"/>
    <property type="evidence" value="ECO:0007669"/>
    <property type="project" value="InterPro"/>
</dbReference>
<dbReference type="SMART" id="SM00448">
    <property type="entry name" value="REC"/>
    <property type="match status" value="1"/>
</dbReference>
<dbReference type="CDD" id="cd00009">
    <property type="entry name" value="AAA"/>
    <property type="match status" value="1"/>
</dbReference>
<dbReference type="PANTHER" id="PTHR32071:SF95">
    <property type="entry name" value="DNA-BINDING TRANSCRIPTIONAL REGULATOR NTRC"/>
    <property type="match status" value="1"/>
</dbReference>
<dbReference type="Gene3D" id="1.10.10.60">
    <property type="entry name" value="Homeodomain-like"/>
    <property type="match status" value="1"/>
</dbReference>
<dbReference type="PROSITE" id="PS50110">
    <property type="entry name" value="RESPONSE_REGULATORY"/>
    <property type="match status" value="1"/>
</dbReference>
<proteinExistence type="predicted"/>
<dbReference type="InterPro" id="IPR001789">
    <property type="entry name" value="Sig_transdc_resp-reg_receiver"/>
</dbReference>
<keyword evidence="13" id="KW-0535">Nitrogen fixation</keyword>
<evidence type="ECO:0000256" key="12">
    <source>
        <dbReference type="ARBA" id="ARBA00023163"/>
    </source>
</evidence>
<keyword evidence="10" id="KW-0238">DNA-binding</keyword>
<keyword evidence="5 16" id="KW-0597">Phosphoprotein</keyword>
<evidence type="ECO:0000256" key="2">
    <source>
        <dbReference type="ARBA" id="ARBA00019059"/>
    </source>
</evidence>
<evidence type="ECO:0000256" key="8">
    <source>
        <dbReference type="ARBA" id="ARBA00023012"/>
    </source>
</evidence>
<dbReference type="Pfam" id="PF00072">
    <property type="entry name" value="Response_reg"/>
    <property type="match status" value="1"/>
</dbReference>
<evidence type="ECO:0000256" key="5">
    <source>
        <dbReference type="ARBA" id="ARBA00022553"/>
    </source>
</evidence>
<feature type="domain" description="Response regulatory" evidence="18">
    <location>
        <begin position="4"/>
        <end position="118"/>
    </location>
</feature>
<keyword evidence="3" id="KW-0963">Cytoplasm</keyword>
<feature type="domain" description="Sigma-54 factor interaction" evidence="17">
    <location>
        <begin position="143"/>
        <end position="372"/>
    </location>
</feature>
<dbReference type="PROSITE" id="PS00675">
    <property type="entry name" value="SIGMA54_INTERACT_1"/>
    <property type="match status" value="1"/>
</dbReference>
<dbReference type="Gene3D" id="3.40.50.2300">
    <property type="match status" value="1"/>
</dbReference>
<reference evidence="19 20" key="1">
    <citation type="submission" date="2017-02" db="EMBL/GenBank/DDBJ databases">
        <authorList>
            <person name="Peterson S.W."/>
        </authorList>
    </citation>
    <scope>NUCLEOTIDE SEQUENCE [LARGE SCALE GENOMIC DNA]</scope>
    <source>
        <strain evidence="19 20">DSM 16080</strain>
    </source>
</reference>
<dbReference type="InterPro" id="IPR009057">
    <property type="entry name" value="Homeodomain-like_sf"/>
</dbReference>
<evidence type="ECO:0000313" key="19">
    <source>
        <dbReference type="EMBL" id="SKA90556.1"/>
    </source>
</evidence>
<accession>A0A1T4XM10</accession>
<dbReference type="InterPro" id="IPR011006">
    <property type="entry name" value="CheY-like_superfamily"/>
</dbReference>
<keyword evidence="11" id="KW-0010">Activator</keyword>
<dbReference type="PROSITE" id="PS00676">
    <property type="entry name" value="SIGMA54_INTERACT_2"/>
    <property type="match status" value="1"/>
</dbReference>
<dbReference type="InterPro" id="IPR025943">
    <property type="entry name" value="Sigma_54_int_dom_ATP-bd_2"/>
</dbReference>
<dbReference type="GO" id="GO:0043565">
    <property type="term" value="F:sequence-specific DNA binding"/>
    <property type="evidence" value="ECO:0007669"/>
    <property type="project" value="InterPro"/>
</dbReference>
<evidence type="ECO:0000256" key="14">
    <source>
        <dbReference type="ARBA" id="ARBA00029881"/>
    </source>
</evidence>
<evidence type="ECO:0000256" key="3">
    <source>
        <dbReference type="ARBA" id="ARBA00022490"/>
    </source>
</evidence>
<dbReference type="Pfam" id="PF25601">
    <property type="entry name" value="AAA_lid_14"/>
    <property type="match status" value="1"/>
</dbReference>
<evidence type="ECO:0000313" key="20">
    <source>
        <dbReference type="Proteomes" id="UP000190027"/>
    </source>
</evidence>
<keyword evidence="7" id="KW-0067">ATP-binding</keyword>
<evidence type="ECO:0000256" key="15">
    <source>
        <dbReference type="ARBA" id="ARBA00031910"/>
    </source>
</evidence>
<evidence type="ECO:0000259" key="17">
    <source>
        <dbReference type="PROSITE" id="PS50045"/>
    </source>
</evidence>
<gene>
    <name evidence="19" type="ORF">SAMN02745704_02238</name>
</gene>
<evidence type="ECO:0000256" key="16">
    <source>
        <dbReference type="PROSITE-ProRule" id="PRU00169"/>
    </source>
</evidence>
<dbReference type="STRING" id="1121449.SAMN02745704_02238"/>
<dbReference type="SUPFAM" id="SSF52172">
    <property type="entry name" value="CheY-like"/>
    <property type="match status" value="1"/>
</dbReference>
<comment type="subcellular location">
    <subcellularLocation>
        <location evidence="1">Cytoplasm</location>
    </subcellularLocation>
</comment>
<evidence type="ECO:0000256" key="6">
    <source>
        <dbReference type="ARBA" id="ARBA00022741"/>
    </source>
</evidence>
<evidence type="ECO:0000256" key="1">
    <source>
        <dbReference type="ARBA" id="ARBA00004496"/>
    </source>
</evidence>
<keyword evidence="12" id="KW-0804">Transcription</keyword>
<dbReference type="Gene3D" id="3.40.50.300">
    <property type="entry name" value="P-loop containing nucleotide triphosphate hydrolases"/>
    <property type="match status" value="1"/>
</dbReference>
<evidence type="ECO:0000259" key="18">
    <source>
        <dbReference type="PROSITE" id="PS50110"/>
    </source>
</evidence>
<dbReference type="FunFam" id="3.40.50.2300:FF:000018">
    <property type="entry name" value="DNA-binding transcriptional regulator NtrC"/>
    <property type="match status" value="1"/>
</dbReference>
<dbReference type="PROSITE" id="PS50045">
    <property type="entry name" value="SIGMA54_INTERACT_4"/>
    <property type="match status" value="1"/>
</dbReference>
<keyword evidence="9" id="KW-0805">Transcription regulation</keyword>
<keyword evidence="6" id="KW-0547">Nucleotide-binding</keyword>
<name>A0A1T4XM10_9BACT</name>
<dbReference type="RefSeq" id="WP_078717783.1">
    <property type="nucleotide sequence ID" value="NZ_FUYC01000012.1"/>
</dbReference>
<dbReference type="Proteomes" id="UP000190027">
    <property type="component" value="Unassembled WGS sequence"/>
</dbReference>
<dbReference type="GO" id="GO:0005524">
    <property type="term" value="F:ATP binding"/>
    <property type="evidence" value="ECO:0007669"/>
    <property type="project" value="UniProtKB-KW"/>
</dbReference>
<dbReference type="InterPro" id="IPR002197">
    <property type="entry name" value="HTH_Fis"/>
</dbReference>
<evidence type="ECO:0000256" key="9">
    <source>
        <dbReference type="ARBA" id="ARBA00023015"/>
    </source>
</evidence>
<dbReference type="InterPro" id="IPR027417">
    <property type="entry name" value="P-loop_NTPase"/>
</dbReference>
<dbReference type="SUPFAM" id="SSF46689">
    <property type="entry name" value="Homeodomain-like"/>
    <property type="match status" value="1"/>
</dbReference>